<dbReference type="PANTHER" id="PTHR33116">
    <property type="entry name" value="REVERSE TRANSCRIPTASE ZINC-BINDING DOMAIN-CONTAINING PROTEIN-RELATED-RELATED"/>
    <property type="match status" value="1"/>
</dbReference>
<dbReference type="AlphaFoldDB" id="A0A438CP93"/>
<dbReference type="PANTHER" id="PTHR33116:SF78">
    <property type="entry name" value="OS12G0587133 PROTEIN"/>
    <property type="match status" value="1"/>
</dbReference>
<sequence length="367" mass="41392">MKGVLAKVISQAENAFVEGRQILDAVLIANEVIDSIFKSNGVAILCKLDIEKAYYHVEWSFLLMVMEKIGFEEKCNGGPQLSNEEISLWWFLSACQVEGEVGKGLRSLTCSDPDGQGGECDDLAGELGCKVGSFLSTNLGMPLGASFNSVAAWDGIEERFHKRLAMWKRQYISKEGRITLICSSLSNLPIYFMSILHLPRVVRMRLERIQRDFLWRGRALERKPHLVRWSTVCLDKSKRGLGVKSLATLNKALLGKWMRRFANKREAFWNQVIRGKYGEDRGGWLSREVREGHGVGLWKAIRNLGHLVSSRISFVVVAAKEAWVSDLWTVSASGEMGGVEILGLPGVSMIGSWMRWRTYWGLYARKE</sequence>
<reference evidence="1 2" key="1">
    <citation type="journal article" date="2018" name="PLoS Genet.">
        <title>Population sequencing reveals clonal diversity and ancestral inbreeding in the grapevine cultivar Chardonnay.</title>
        <authorList>
            <person name="Roach M.J."/>
            <person name="Johnson D.L."/>
            <person name="Bohlmann J."/>
            <person name="van Vuuren H.J."/>
            <person name="Jones S.J."/>
            <person name="Pretorius I.S."/>
            <person name="Schmidt S.A."/>
            <person name="Borneman A.R."/>
        </authorList>
    </citation>
    <scope>NUCLEOTIDE SEQUENCE [LARGE SCALE GENOMIC DNA]</scope>
    <source>
        <strain evidence="2">cv. Chardonnay</strain>
        <tissue evidence="1">Leaf</tissue>
    </source>
</reference>
<protein>
    <submittedName>
        <fullName evidence="1">Putative ribonuclease H protein</fullName>
    </submittedName>
</protein>
<proteinExistence type="predicted"/>
<name>A0A438CP93_VITVI</name>
<accession>A0A438CP93</accession>
<evidence type="ECO:0000313" key="2">
    <source>
        <dbReference type="Proteomes" id="UP000288805"/>
    </source>
</evidence>
<dbReference type="Proteomes" id="UP000288805">
    <property type="component" value="Unassembled WGS sequence"/>
</dbReference>
<organism evidence="1 2">
    <name type="scientific">Vitis vinifera</name>
    <name type="common">Grape</name>
    <dbReference type="NCBI Taxonomy" id="29760"/>
    <lineage>
        <taxon>Eukaryota</taxon>
        <taxon>Viridiplantae</taxon>
        <taxon>Streptophyta</taxon>
        <taxon>Embryophyta</taxon>
        <taxon>Tracheophyta</taxon>
        <taxon>Spermatophyta</taxon>
        <taxon>Magnoliopsida</taxon>
        <taxon>eudicotyledons</taxon>
        <taxon>Gunneridae</taxon>
        <taxon>Pentapetalae</taxon>
        <taxon>rosids</taxon>
        <taxon>Vitales</taxon>
        <taxon>Vitaceae</taxon>
        <taxon>Viteae</taxon>
        <taxon>Vitis</taxon>
    </lineage>
</organism>
<comment type="caution">
    <text evidence="1">The sequence shown here is derived from an EMBL/GenBank/DDBJ whole genome shotgun (WGS) entry which is preliminary data.</text>
</comment>
<evidence type="ECO:0000313" key="1">
    <source>
        <dbReference type="EMBL" id="RVW25030.1"/>
    </source>
</evidence>
<gene>
    <name evidence="1" type="primary">VvCHDh000004_523</name>
    <name evidence="1" type="ORF">CK203_110901</name>
</gene>
<dbReference type="EMBL" id="QGNW01002146">
    <property type="protein sequence ID" value="RVW25030.1"/>
    <property type="molecule type" value="Genomic_DNA"/>
</dbReference>